<feature type="domain" description="C2H2-type" evidence="7">
    <location>
        <begin position="1475"/>
        <end position="1502"/>
    </location>
</feature>
<evidence type="ECO:0000256" key="1">
    <source>
        <dbReference type="ARBA" id="ARBA00022723"/>
    </source>
</evidence>
<feature type="region of interest" description="Disordered" evidence="6">
    <location>
        <begin position="852"/>
        <end position="892"/>
    </location>
</feature>
<dbReference type="PROSITE" id="PS00028">
    <property type="entry name" value="ZINC_FINGER_C2H2_1"/>
    <property type="match status" value="8"/>
</dbReference>
<dbReference type="PROSITE" id="PS50157">
    <property type="entry name" value="ZINC_FINGER_C2H2_2"/>
    <property type="match status" value="7"/>
</dbReference>
<dbReference type="InterPro" id="IPR013087">
    <property type="entry name" value="Znf_C2H2_type"/>
</dbReference>
<dbReference type="EMBL" id="OV725077">
    <property type="protein sequence ID" value="CAH1388667.1"/>
    <property type="molecule type" value="Genomic_DNA"/>
</dbReference>
<feature type="domain" description="C2H2-type" evidence="7">
    <location>
        <begin position="1447"/>
        <end position="1474"/>
    </location>
</feature>
<organism evidence="8 9">
    <name type="scientific">Nezara viridula</name>
    <name type="common">Southern green stink bug</name>
    <name type="synonym">Cimex viridulus</name>
    <dbReference type="NCBI Taxonomy" id="85310"/>
    <lineage>
        <taxon>Eukaryota</taxon>
        <taxon>Metazoa</taxon>
        <taxon>Ecdysozoa</taxon>
        <taxon>Arthropoda</taxon>
        <taxon>Hexapoda</taxon>
        <taxon>Insecta</taxon>
        <taxon>Pterygota</taxon>
        <taxon>Neoptera</taxon>
        <taxon>Paraneoptera</taxon>
        <taxon>Hemiptera</taxon>
        <taxon>Heteroptera</taxon>
        <taxon>Panheteroptera</taxon>
        <taxon>Pentatomomorpha</taxon>
        <taxon>Pentatomoidea</taxon>
        <taxon>Pentatomidae</taxon>
        <taxon>Pentatominae</taxon>
        <taxon>Nezara</taxon>
    </lineage>
</organism>
<evidence type="ECO:0000313" key="8">
    <source>
        <dbReference type="EMBL" id="CAH1388667.1"/>
    </source>
</evidence>
<sequence length="1788" mass="204769">MAAPSMVSRDGENVLVKSVDAVFGASDDGEERDDSSQEGASGTEEPSELPQCKIKRNYSCASCDYYTQNPRFYLYHQKQVHKEKIKIFECPHCLYASKHSQKLQRHIHMVHIIKKKSAKNRIVKPRAEKVRRKSQSPQIKCDPEDNDGEGEEKSEPMFAADGTQIYKCSVCDMTSKSQTLVARHERVVHLKKKFFRCGKCNYMTHMKARYTKHVKYHSMPMIKCDMCDFKTPYKWNLDRHNKNHQGDGAFKCVMCNFAADIKQSLTVHEMNHHVPPVGHVAGNRRRLRVGASDTMGMITEEDGIDQEELDLLKLEREGSLDQIEQNPGDFLQTQLDEVSPPPPPQPMMKFSMRQVLVPVGRMLIDKTQNNNKGLIQIQKYKCKTCDFSGNLGEVQRHEAAVHGLNDFPSSLAPAKKAARPIPNLIPIQGQSLLKPASERKGNDANEMNSSLKDFASIMNEGKQHEMSGGSLNGSEKSDSPTPFDDKRHNESFKRKNASFFDKLKEKLMTNASERDLTCPACGFEAKCLSEHLKHQKSHHNDGEEETNGNFFQTELSSTRCQYCRHRCKTSADLKIHLQTCSAVPNNLEGPHIKTEPEDLDDSEMKGLHDEDHEDGMTHPMENKVFVWNNFSPNSGEVKAPAPFELNFHQRHEERLAIEANQLYASNTNGRYEEQPYYQRETTRKVFKCPSCSFWASTASRFHVHIVGHLNKRPFQCSLCHYSSNWRWDITKHIRLKQMRDSAHEKARVLLTDEAGRRNYSKYNKYLVPISNEEFKKAQQPRRILPKDNMDPIEPKRNSNKRSMEEQNDEERIPKKKVFTENKKTMWKCKKCFFRNSDRGVVLAHVKEHYRNIHENKTPTKQDEFHGFSNELSSPNANNKEESEDDASRQPSLYENEENVDCPDFMCETCPYFCDSLAKLEDHAERHFVIQGSTVKCQFCPYYVENTQQLMEHLDLHENLDTTDDSSKNVVFACLQCPYVGTTHRQLVYHRQWHFKNLPHKCFKCNYSTHTNIILSLHVRLHRRTTLPEGDSVSTKNSETVIAADISGIDTSGFPDIPMVWVSKPMGISKMFKCRFCPHVNMRKSNIQEHEKMHASRNQSNSNAGQGSNGISIQHHCPDCNYICNNAGVLSSHMKVHQAFFGQVCGVVDHKKSDEEQIEEMKMKVSDYEASLKQKIGGEEPSKESQADESVASSDNESKDGLVLHFCPICPARFLFVKEVVIHLRFHDLNLPFKCESCSYTARQKQHLLAHLKVHSDEYQERTTVLCSMYSMDRSYPKPKVAVVLGDPAESVWNWKSESIWVVVKNEEEDNKKKDSDECKSKPLSCDKCPAEFYKQLALDYHKSLHGGPGQHKCRYCDYAVKTYGNLMRHEAVHANGECVKLNQKSGEVSSSDSEPSKQRTEVTKGSPLKPIPAPTQEDPEFGSLIFGNPDFTYPAYLKNGRLREKRYKCHKCPSAFEKREQYKIHLSLHGSQQRYNCEKCDYSVKYFANYSQHLKKHSLSESLKKEKSIAGGDPVVEDREIDETNEISSTERCGKSLKMSVADQQTMMLLQNRNITNTVTRDNINGDVISRCPHCPYANNRKDGVNSHIKCHSNNKHGPYVCKFCDYNVPQLHFLREHLKIHFSTIKFVKPDAYMKCERLELWSEPLDSNHNTDKRLIFRDQGLDKKDRFVPLIEYPDDFESIKGRVYINLKTGEEEVELDDEEEGIGEEEEEYEEMETGDVANTEERMEIEENVPSLTQEPTSVVENGGSPVSSSTSDTSEDNSCDSSSSGSTESSERTSVTNVSQD</sequence>
<keyword evidence="4" id="KW-0862">Zinc</keyword>
<gene>
    <name evidence="8" type="ORF">NEZAVI_LOCUS238</name>
</gene>
<dbReference type="Gene3D" id="3.30.160.60">
    <property type="entry name" value="Classic Zinc Finger"/>
    <property type="match status" value="8"/>
</dbReference>
<feature type="domain" description="C2H2-type" evidence="7">
    <location>
        <begin position="1232"/>
        <end position="1259"/>
    </location>
</feature>
<feature type="compositionally biased region" description="Polar residues" evidence="6">
    <location>
        <begin position="1736"/>
        <end position="1746"/>
    </location>
</feature>
<feature type="compositionally biased region" description="Low complexity" evidence="6">
    <location>
        <begin position="1766"/>
        <end position="1788"/>
    </location>
</feature>
<feature type="region of interest" description="Disordered" evidence="6">
    <location>
        <begin position="1694"/>
        <end position="1788"/>
    </location>
</feature>
<dbReference type="SUPFAM" id="SSF57667">
    <property type="entry name" value="beta-beta-alpha zinc fingers"/>
    <property type="match status" value="5"/>
</dbReference>
<feature type="region of interest" description="Disordered" evidence="6">
    <location>
        <begin position="463"/>
        <end position="490"/>
    </location>
</feature>
<feature type="compositionally biased region" description="Basic and acidic residues" evidence="6">
    <location>
        <begin position="784"/>
        <end position="816"/>
    </location>
</feature>
<feature type="region of interest" description="Disordered" evidence="6">
    <location>
        <begin position="124"/>
        <end position="154"/>
    </location>
</feature>
<evidence type="ECO:0000256" key="2">
    <source>
        <dbReference type="ARBA" id="ARBA00022737"/>
    </source>
</evidence>
<feature type="compositionally biased region" description="Basic residues" evidence="6">
    <location>
        <begin position="124"/>
        <end position="134"/>
    </location>
</feature>
<feature type="compositionally biased region" description="Low complexity" evidence="6">
    <location>
        <begin position="1748"/>
        <end position="1759"/>
    </location>
</feature>
<feature type="domain" description="C2H2-type" evidence="7">
    <location>
        <begin position="88"/>
        <end position="116"/>
    </location>
</feature>
<dbReference type="PANTHER" id="PTHR24379:SF117">
    <property type="entry name" value="ZINC FINGER PROTEIN WECKLE"/>
    <property type="match status" value="1"/>
</dbReference>
<dbReference type="InterPro" id="IPR036236">
    <property type="entry name" value="Znf_C2H2_sf"/>
</dbReference>
<keyword evidence="1" id="KW-0479">Metal-binding</keyword>
<dbReference type="PANTHER" id="PTHR24379">
    <property type="entry name" value="KRAB AND ZINC FINGER DOMAIN-CONTAINING"/>
    <property type="match status" value="1"/>
</dbReference>
<protein>
    <recommendedName>
        <fullName evidence="7">C2H2-type domain-containing protein</fullName>
    </recommendedName>
</protein>
<accession>A0A9P0H1D2</accession>
<proteinExistence type="predicted"/>
<evidence type="ECO:0000256" key="4">
    <source>
        <dbReference type="ARBA" id="ARBA00022833"/>
    </source>
</evidence>
<feature type="region of interest" description="Disordered" evidence="6">
    <location>
        <begin position="776"/>
        <end position="816"/>
    </location>
</feature>
<evidence type="ECO:0000259" key="7">
    <source>
        <dbReference type="PROSITE" id="PS50157"/>
    </source>
</evidence>
<keyword evidence="2" id="KW-0677">Repeat</keyword>
<name>A0A9P0H1D2_NEZVI</name>
<evidence type="ECO:0000313" key="9">
    <source>
        <dbReference type="Proteomes" id="UP001152798"/>
    </source>
</evidence>
<dbReference type="GO" id="GO:0008270">
    <property type="term" value="F:zinc ion binding"/>
    <property type="evidence" value="ECO:0007669"/>
    <property type="project" value="UniProtKB-KW"/>
</dbReference>
<feature type="compositionally biased region" description="Low complexity" evidence="6">
    <location>
        <begin position="1095"/>
        <end position="1109"/>
    </location>
</feature>
<feature type="region of interest" description="Disordered" evidence="6">
    <location>
        <begin position="1173"/>
        <end position="1193"/>
    </location>
</feature>
<evidence type="ECO:0000256" key="6">
    <source>
        <dbReference type="SAM" id="MobiDB-lite"/>
    </source>
</evidence>
<dbReference type="SMART" id="SM00355">
    <property type="entry name" value="ZnF_C2H2"/>
    <property type="match status" value="26"/>
</dbReference>
<feature type="domain" description="C2H2-type" evidence="7">
    <location>
        <begin position="1071"/>
        <end position="1098"/>
    </location>
</feature>
<feature type="domain" description="C2H2-type" evidence="7">
    <location>
        <begin position="166"/>
        <end position="194"/>
    </location>
</feature>
<feature type="compositionally biased region" description="Basic and acidic residues" evidence="6">
    <location>
        <begin position="1173"/>
        <end position="1185"/>
    </location>
</feature>
<feature type="domain" description="C2H2-type" evidence="7">
    <location>
        <begin position="1323"/>
        <end position="1350"/>
    </location>
</feature>
<feature type="region of interest" description="Disordered" evidence="6">
    <location>
        <begin position="23"/>
        <end position="49"/>
    </location>
</feature>
<keyword evidence="3 5" id="KW-0863">Zinc-finger</keyword>
<evidence type="ECO:0000256" key="3">
    <source>
        <dbReference type="ARBA" id="ARBA00022771"/>
    </source>
</evidence>
<feature type="compositionally biased region" description="Basic and acidic residues" evidence="6">
    <location>
        <begin position="475"/>
        <end position="490"/>
    </location>
</feature>
<evidence type="ECO:0000256" key="5">
    <source>
        <dbReference type="PROSITE-ProRule" id="PRU00042"/>
    </source>
</evidence>
<feature type="compositionally biased region" description="Basic and acidic residues" evidence="6">
    <location>
        <begin position="852"/>
        <end position="865"/>
    </location>
</feature>
<feature type="region of interest" description="Disordered" evidence="6">
    <location>
        <begin position="1087"/>
        <end position="1109"/>
    </location>
</feature>
<feature type="region of interest" description="Disordered" evidence="6">
    <location>
        <begin position="1383"/>
        <end position="1420"/>
    </location>
</feature>
<dbReference type="OrthoDB" id="6417347at2759"/>
<reference evidence="8" key="1">
    <citation type="submission" date="2022-01" db="EMBL/GenBank/DDBJ databases">
        <authorList>
            <person name="King R."/>
        </authorList>
    </citation>
    <scope>NUCLEOTIDE SEQUENCE</scope>
</reference>
<dbReference type="Proteomes" id="UP001152798">
    <property type="component" value="Chromosome 1"/>
</dbReference>
<feature type="compositionally biased region" description="Acidic residues" evidence="6">
    <location>
        <begin position="1696"/>
        <end position="1719"/>
    </location>
</feature>
<keyword evidence="9" id="KW-1185">Reference proteome</keyword>